<feature type="region of interest" description="Disordered" evidence="1">
    <location>
        <begin position="65"/>
        <end position="104"/>
    </location>
</feature>
<sequence>MDQSEQTSASEALSLRDLLARHGRALGQSEHRLTGLETASHTIHLELAQLTAQVAHLTSLLTSLTAPQPPPASDVSPPQPASPAAPTQAADPSTSPHGAFVPDPPPFTGELSKCPGFLLQCQMVFCQQPSAFASDVSRIYYVMGLLRDQALAWALAFTSANPLTTLTFAQFSSEISQVFDHPDHAGDASKRLLKLRQGFRSAAEFSVEFRTMHSTGHCFRPRTPVHLRSLASFLSTNS</sequence>
<dbReference type="STRING" id="8078.ENSFHEP00000030791"/>
<protein>
    <recommendedName>
        <fullName evidence="2">DUF4939 domain-containing protein</fullName>
    </recommendedName>
</protein>
<dbReference type="PANTHER" id="PTHR15503">
    <property type="entry name" value="LDOC1 RELATED"/>
    <property type="match status" value="1"/>
</dbReference>
<feature type="domain" description="DUF4939" evidence="2">
    <location>
        <begin position="100"/>
        <end position="183"/>
    </location>
</feature>
<evidence type="ECO:0000259" key="2">
    <source>
        <dbReference type="Pfam" id="PF16297"/>
    </source>
</evidence>
<dbReference type="InterPro" id="IPR032549">
    <property type="entry name" value="DUF4939"/>
</dbReference>
<accession>A0A3Q2QSJ2</accession>
<dbReference type="AlphaFoldDB" id="A0A3Q2QSJ2"/>
<dbReference type="GeneTree" id="ENSGT01030000235372"/>
<evidence type="ECO:0000256" key="1">
    <source>
        <dbReference type="SAM" id="MobiDB-lite"/>
    </source>
</evidence>
<dbReference type="InterPro" id="IPR032567">
    <property type="entry name" value="RTL1-rel"/>
</dbReference>
<feature type="compositionally biased region" description="Low complexity" evidence="1">
    <location>
        <begin position="84"/>
        <end position="96"/>
    </location>
</feature>
<reference evidence="3" key="1">
    <citation type="submission" date="2025-08" db="UniProtKB">
        <authorList>
            <consortium name="Ensembl"/>
        </authorList>
    </citation>
    <scope>IDENTIFICATION</scope>
</reference>
<dbReference type="Proteomes" id="UP000265000">
    <property type="component" value="Unplaced"/>
</dbReference>
<feature type="compositionally biased region" description="Pro residues" evidence="1">
    <location>
        <begin position="67"/>
        <end position="83"/>
    </location>
</feature>
<proteinExistence type="predicted"/>
<organism evidence="3 4">
    <name type="scientific">Fundulus heteroclitus</name>
    <name type="common">Killifish</name>
    <name type="synonym">Mummichog</name>
    <dbReference type="NCBI Taxonomy" id="8078"/>
    <lineage>
        <taxon>Eukaryota</taxon>
        <taxon>Metazoa</taxon>
        <taxon>Chordata</taxon>
        <taxon>Craniata</taxon>
        <taxon>Vertebrata</taxon>
        <taxon>Euteleostomi</taxon>
        <taxon>Actinopterygii</taxon>
        <taxon>Neopterygii</taxon>
        <taxon>Teleostei</taxon>
        <taxon>Neoteleostei</taxon>
        <taxon>Acanthomorphata</taxon>
        <taxon>Ovalentaria</taxon>
        <taxon>Atherinomorphae</taxon>
        <taxon>Cyprinodontiformes</taxon>
        <taxon>Fundulidae</taxon>
        <taxon>Fundulus</taxon>
    </lineage>
</organism>
<dbReference type="Ensembl" id="ENSFHET00000032904.1">
    <property type="protein sequence ID" value="ENSFHEP00000030791.1"/>
    <property type="gene ID" value="ENSFHEG00000016296.1"/>
</dbReference>
<name>A0A3Q2QSJ2_FUNHE</name>
<dbReference type="PANTHER" id="PTHR15503:SF36">
    <property type="entry name" value="RETROTRANSPOSON GAG-LIKE PROTEIN 5"/>
    <property type="match status" value="1"/>
</dbReference>
<reference evidence="3" key="2">
    <citation type="submission" date="2025-09" db="UniProtKB">
        <authorList>
            <consortium name="Ensembl"/>
        </authorList>
    </citation>
    <scope>IDENTIFICATION</scope>
</reference>
<keyword evidence="4" id="KW-1185">Reference proteome</keyword>
<dbReference type="Pfam" id="PF16297">
    <property type="entry name" value="DUF4939"/>
    <property type="match status" value="1"/>
</dbReference>
<evidence type="ECO:0000313" key="4">
    <source>
        <dbReference type="Proteomes" id="UP000265000"/>
    </source>
</evidence>
<evidence type="ECO:0000313" key="3">
    <source>
        <dbReference type="Ensembl" id="ENSFHEP00000030791.1"/>
    </source>
</evidence>